<reference evidence="1 2" key="1">
    <citation type="submission" date="2018-07" db="EMBL/GenBank/DDBJ databases">
        <title>Genomic Encyclopedia of Type Strains, Phase IV (KMG-IV): sequencing the most valuable type-strain genomes for metagenomic binning, comparative biology and taxonomic classification.</title>
        <authorList>
            <person name="Goeker M."/>
        </authorList>
    </citation>
    <scope>NUCLEOTIDE SEQUENCE [LARGE SCALE GENOMIC DNA]</scope>
    <source>
        <strain evidence="1 2">DSM 26725</strain>
    </source>
</reference>
<evidence type="ECO:0008006" key="3">
    <source>
        <dbReference type="Google" id="ProtNLM"/>
    </source>
</evidence>
<organism evidence="1 2">
    <name type="scientific">Parasphingopyxis lamellibrachiae</name>
    <dbReference type="NCBI Taxonomy" id="680125"/>
    <lineage>
        <taxon>Bacteria</taxon>
        <taxon>Pseudomonadati</taxon>
        <taxon>Pseudomonadota</taxon>
        <taxon>Alphaproteobacteria</taxon>
        <taxon>Sphingomonadales</taxon>
        <taxon>Sphingomonadaceae</taxon>
        <taxon>Parasphingopyxis</taxon>
    </lineage>
</organism>
<dbReference type="OrthoDB" id="8481272at2"/>
<dbReference type="InterPro" id="IPR038765">
    <property type="entry name" value="Papain-like_cys_pep_sf"/>
</dbReference>
<dbReference type="SUPFAM" id="SSF54001">
    <property type="entry name" value="Cysteine proteinases"/>
    <property type="match status" value="1"/>
</dbReference>
<dbReference type="RefSeq" id="WP_116235484.1">
    <property type="nucleotide sequence ID" value="NZ_QRDP01000004.1"/>
</dbReference>
<comment type="caution">
    <text evidence="1">The sequence shown here is derived from an EMBL/GenBank/DDBJ whole genome shotgun (WGS) entry which is preliminary data.</text>
</comment>
<evidence type="ECO:0000313" key="1">
    <source>
        <dbReference type="EMBL" id="RED16036.1"/>
    </source>
</evidence>
<dbReference type="Gene3D" id="3.90.1720.10">
    <property type="entry name" value="endopeptidase domain like (from Nostoc punctiforme)"/>
    <property type="match status" value="1"/>
</dbReference>
<dbReference type="EMBL" id="QRDP01000004">
    <property type="protein sequence ID" value="RED16036.1"/>
    <property type="molecule type" value="Genomic_DNA"/>
</dbReference>
<protein>
    <recommendedName>
        <fullName evidence="3">NlpC/P60 family protein</fullName>
    </recommendedName>
</protein>
<keyword evidence="2" id="KW-1185">Reference proteome</keyword>
<dbReference type="AlphaFoldDB" id="A0A3D9FFZ8"/>
<dbReference type="Proteomes" id="UP000256310">
    <property type="component" value="Unassembled WGS sequence"/>
</dbReference>
<sequence length="145" mass="15451">MTGEAVLVERILAAARACIGTRFRLQGRDPSIGLDCVGLADFTYRAVGAEPVLPDGYALRGGDIRDAEGRLSASGFISVDGGAARAGDLLVLRPGGRQLHLAVHSGTAFIHADLGLRRVVETPGRLPWPLLGNWRWRPGSGERKN</sequence>
<proteinExistence type="predicted"/>
<name>A0A3D9FFZ8_9SPHN</name>
<accession>A0A3D9FFZ8</accession>
<evidence type="ECO:0000313" key="2">
    <source>
        <dbReference type="Proteomes" id="UP000256310"/>
    </source>
</evidence>
<gene>
    <name evidence="1" type="ORF">DFR46_1047</name>
</gene>